<keyword evidence="4" id="KW-0963">Cytoplasm</keyword>
<dbReference type="Pfam" id="PF01997">
    <property type="entry name" value="Translin"/>
    <property type="match status" value="1"/>
</dbReference>
<reference evidence="7 8" key="1">
    <citation type="journal article" date="2009" name="Science">
        <title>Green evolution and dynamic adaptations revealed by genomes of the marine picoeukaryotes Micromonas.</title>
        <authorList>
            <person name="Worden A.Z."/>
            <person name="Lee J.H."/>
            <person name="Mock T."/>
            <person name="Rouze P."/>
            <person name="Simmons M.P."/>
            <person name="Aerts A.L."/>
            <person name="Allen A.E."/>
            <person name="Cuvelier M.L."/>
            <person name="Derelle E."/>
            <person name="Everett M.V."/>
            <person name="Foulon E."/>
            <person name="Grimwood J."/>
            <person name="Gundlach H."/>
            <person name="Henrissat B."/>
            <person name="Napoli C."/>
            <person name="McDonald S.M."/>
            <person name="Parker M.S."/>
            <person name="Rombauts S."/>
            <person name="Salamov A."/>
            <person name="Von Dassow P."/>
            <person name="Badger J.H."/>
            <person name="Coutinho P.M."/>
            <person name="Demir E."/>
            <person name="Dubchak I."/>
            <person name="Gentemann C."/>
            <person name="Eikrem W."/>
            <person name="Gready J.E."/>
            <person name="John U."/>
            <person name="Lanier W."/>
            <person name="Lindquist E.A."/>
            <person name="Lucas S."/>
            <person name="Mayer K.F."/>
            <person name="Moreau H."/>
            <person name="Not F."/>
            <person name="Otillar R."/>
            <person name="Panaud O."/>
            <person name="Pangilinan J."/>
            <person name="Paulsen I."/>
            <person name="Piegu B."/>
            <person name="Poliakov A."/>
            <person name="Robbens S."/>
            <person name="Schmutz J."/>
            <person name="Toulza E."/>
            <person name="Wyss T."/>
            <person name="Zelensky A."/>
            <person name="Zhou K."/>
            <person name="Armbrust E.V."/>
            <person name="Bhattacharya D."/>
            <person name="Goodenough U.W."/>
            <person name="Van de Peer Y."/>
            <person name="Grigoriev I.V."/>
        </authorList>
    </citation>
    <scope>NUCLEOTIDE SEQUENCE [LARGE SCALE GENOMIC DNA]</scope>
    <source>
        <strain evidence="8">RCC299 / NOUM17</strain>
    </source>
</reference>
<evidence type="ECO:0008006" key="9">
    <source>
        <dbReference type="Google" id="ProtNLM"/>
    </source>
</evidence>
<dbReference type="eggNOG" id="KOG3066">
    <property type="taxonomic scope" value="Eukaryota"/>
</dbReference>
<evidence type="ECO:0000256" key="4">
    <source>
        <dbReference type="ARBA" id="ARBA00022490"/>
    </source>
</evidence>
<proteinExistence type="inferred from homology"/>
<name>C1FH49_MICCC</name>
<evidence type="ECO:0000256" key="5">
    <source>
        <dbReference type="ARBA" id="ARBA00023242"/>
    </source>
</evidence>
<dbReference type="GO" id="GO:0005634">
    <property type="term" value="C:nucleus"/>
    <property type="evidence" value="ECO:0007669"/>
    <property type="project" value="UniProtKB-SubCell"/>
</dbReference>
<dbReference type="InterPro" id="IPR036081">
    <property type="entry name" value="Translin_sf"/>
</dbReference>
<dbReference type="Proteomes" id="UP000002009">
    <property type="component" value="Chromosome 10"/>
</dbReference>
<dbReference type="CDD" id="cd14820">
    <property type="entry name" value="TRAX"/>
    <property type="match status" value="1"/>
</dbReference>
<sequence>MLAVARLSAAVSQLRVSPRSARAGAAHHSRRVRTRRVRSAISTTNMTTTASWVDEGDFEALREAMTTYDEQRDTVIKRARDITKASKVAIYCLHRGEIDKADAQIATAAAVADELLPIVSANPPLRGGSYSGGLEEYAEAVVFAHFIKHGAVPPSTHPDLARCDRDEYLGGVLDFTGELNRFCVAKATVRDVTAVNKCREIVDSLMGIFLKFDFRNGALRKKYDSLKYTLKKVENTLYEMSLTSAAAKRSREDAGLDDDVPRKGGEVGEDE</sequence>
<dbReference type="RefSeq" id="XP_002508503.1">
    <property type="nucleotide sequence ID" value="XM_002508457.1"/>
</dbReference>
<keyword evidence="8" id="KW-1185">Reference proteome</keyword>
<evidence type="ECO:0000313" key="7">
    <source>
        <dbReference type="EMBL" id="ACO69761.1"/>
    </source>
</evidence>
<gene>
    <name evidence="7" type="ORF">MICPUN_109037</name>
</gene>
<protein>
    <recommendedName>
        <fullName evidence="9">Translin</fullName>
    </recommendedName>
</protein>
<dbReference type="InterPro" id="IPR002848">
    <property type="entry name" value="Translin_fam"/>
</dbReference>
<dbReference type="InterPro" id="IPR016069">
    <property type="entry name" value="Translin_C"/>
</dbReference>
<dbReference type="InParanoid" id="C1FH49"/>
<dbReference type="GeneID" id="8247055"/>
<dbReference type="STRING" id="296587.C1FH49"/>
<dbReference type="AlphaFoldDB" id="C1FH49"/>
<dbReference type="KEGG" id="mis:MICPUN_109037"/>
<dbReference type="SUPFAM" id="SSF74784">
    <property type="entry name" value="Translin"/>
    <property type="match status" value="1"/>
</dbReference>
<feature type="region of interest" description="Disordered" evidence="6">
    <location>
        <begin position="245"/>
        <end position="271"/>
    </location>
</feature>
<dbReference type="PANTHER" id="PTHR10741">
    <property type="entry name" value="TRANSLIN AND TRANSLIN ASSOCIATED PROTEIN X"/>
    <property type="match status" value="1"/>
</dbReference>
<evidence type="ECO:0000313" key="8">
    <source>
        <dbReference type="Proteomes" id="UP000002009"/>
    </source>
</evidence>
<comment type="subcellular location">
    <subcellularLocation>
        <location evidence="2">Cytoplasm</location>
    </subcellularLocation>
    <subcellularLocation>
        <location evidence="1">Nucleus</location>
    </subcellularLocation>
</comment>
<feature type="compositionally biased region" description="Basic and acidic residues" evidence="6">
    <location>
        <begin position="249"/>
        <end position="271"/>
    </location>
</feature>
<dbReference type="InterPro" id="IPR016068">
    <property type="entry name" value="Translin_N"/>
</dbReference>
<dbReference type="OrthoDB" id="829at2759"/>
<dbReference type="GO" id="GO:0005737">
    <property type="term" value="C:cytoplasm"/>
    <property type="evidence" value="ECO:0007669"/>
    <property type="project" value="UniProtKB-SubCell"/>
</dbReference>
<dbReference type="EMBL" id="CP001576">
    <property type="protein sequence ID" value="ACO69761.1"/>
    <property type="molecule type" value="Genomic_DNA"/>
</dbReference>
<dbReference type="GO" id="GO:0043565">
    <property type="term" value="F:sequence-specific DNA binding"/>
    <property type="evidence" value="ECO:0007669"/>
    <property type="project" value="InterPro"/>
</dbReference>
<organism evidence="7 8">
    <name type="scientific">Micromonas commoda (strain RCC299 / NOUM17 / CCMP2709)</name>
    <name type="common">Picoplanktonic green alga</name>
    <dbReference type="NCBI Taxonomy" id="296587"/>
    <lineage>
        <taxon>Eukaryota</taxon>
        <taxon>Viridiplantae</taxon>
        <taxon>Chlorophyta</taxon>
        <taxon>Mamiellophyceae</taxon>
        <taxon>Mamiellales</taxon>
        <taxon>Mamiellaceae</taxon>
        <taxon>Micromonas</taxon>
    </lineage>
</organism>
<evidence type="ECO:0000256" key="6">
    <source>
        <dbReference type="SAM" id="MobiDB-lite"/>
    </source>
</evidence>
<dbReference type="FunCoup" id="C1FH49">
    <property type="interactions" value="1810"/>
</dbReference>
<accession>C1FH49</accession>
<dbReference type="Gene3D" id="1.20.58.200">
    <property type="entry name" value="Translin, domain 2"/>
    <property type="match status" value="1"/>
</dbReference>
<evidence type="ECO:0000256" key="3">
    <source>
        <dbReference type="ARBA" id="ARBA00005902"/>
    </source>
</evidence>
<evidence type="ECO:0000256" key="2">
    <source>
        <dbReference type="ARBA" id="ARBA00004496"/>
    </source>
</evidence>
<evidence type="ECO:0000256" key="1">
    <source>
        <dbReference type="ARBA" id="ARBA00004123"/>
    </source>
</evidence>
<dbReference type="OMA" id="NKIHEKM"/>
<comment type="similarity">
    <text evidence="3">Belongs to the translin family.</text>
</comment>
<dbReference type="Gene3D" id="1.20.58.190">
    <property type="entry name" value="Translin, domain 1"/>
    <property type="match status" value="1"/>
</dbReference>
<keyword evidence="5" id="KW-0539">Nucleus</keyword>